<dbReference type="EMBL" id="DF973293">
    <property type="protein sequence ID" value="GAU24600.1"/>
    <property type="molecule type" value="Genomic_DNA"/>
</dbReference>
<protein>
    <submittedName>
        <fullName evidence="2">Uncharacterized protein</fullName>
    </submittedName>
</protein>
<proteinExistence type="predicted"/>
<dbReference type="Proteomes" id="UP000242715">
    <property type="component" value="Unassembled WGS sequence"/>
</dbReference>
<sequence>MLEPPNPSSMLCYSETQPSPTHNLSPAGAGRCEVVADDAEEVDTDDAEVVVLLLPVLHVL</sequence>
<feature type="region of interest" description="Disordered" evidence="1">
    <location>
        <begin position="1"/>
        <end position="26"/>
    </location>
</feature>
<organism evidence="2 3">
    <name type="scientific">Trifolium subterraneum</name>
    <name type="common">Subterranean clover</name>
    <dbReference type="NCBI Taxonomy" id="3900"/>
    <lineage>
        <taxon>Eukaryota</taxon>
        <taxon>Viridiplantae</taxon>
        <taxon>Streptophyta</taxon>
        <taxon>Embryophyta</taxon>
        <taxon>Tracheophyta</taxon>
        <taxon>Spermatophyta</taxon>
        <taxon>Magnoliopsida</taxon>
        <taxon>eudicotyledons</taxon>
        <taxon>Gunneridae</taxon>
        <taxon>Pentapetalae</taxon>
        <taxon>rosids</taxon>
        <taxon>fabids</taxon>
        <taxon>Fabales</taxon>
        <taxon>Fabaceae</taxon>
        <taxon>Papilionoideae</taxon>
        <taxon>50 kb inversion clade</taxon>
        <taxon>NPAAA clade</taxon>
        <taxon>Hologalegina</taxon>
        <taxon>IRL clade</taxon>
        <taxon>Trifolieae</taxon>
        <taxon>Trifolium</taxon>
    </lineage>
</organism>
<feature type="compositionally biased region" description="Polar residues" evidence="1">
    <location>
        <begin position="8"/>
        <end position="24"/>
    </location>
</feature>
<accession>A0A2Z6MM00</accession>
<reference evidence="3" key="1">
    <citation type="journal article" date="2017" name="Front. Plant Sci.">
        <title>Climate Clever Clovers: New Paradigm to Reduce the Environmental Footprint of Ruminants by Breeding Low Methanogenic Forages Utilizing Haplotype Variation.</title>
        <authorList>
            <person name="Kaur P."/>
            <person name="Appels R."/>
            <person name="Bayer P.E."/>
            <person name="Keeble-Gagnere G."/>
            <person name="Wang J."/>
            <person name="Hirakawa H."/>
            <person name="Shirasawa K."/>
            <person name="Vercoe P."/>
            <person name="Stefanova K."/>
            <person name="Durmic Z."/>
            <person name="Nichols P."/>
            <person name="Revell C."/>
            <person name="Isobe S.N."/>
            <person name="Edwards D."/>
            <person name="Erskine W."/>
        </authorList>
    </citation>
    <scope>NUCLEOTIDE SEQUENCE [LARGE SCALE GENOMIC DNA]</scope>
    <source>
        <strain evidence="3">cv. Daliak</strain>
    </source>
</reference>
<keyword evidence="3" id="KW-1185">Reference proteome</keyword>
<evidence type="ECO:0000313" key="3">
    <source>
        <dbReference type="Proteomes" id="UP000242715"/>
    </source>
</evidence>
<evidence type="ECO:0000256" key="1">
    <source>
        <dbReference type="SAM" id="MobiDB-lite"/>
    </source>
</evidence>
<gene>
    <name evidence="2" type="ORF">TSUD_289610</name>
</gene>
<dbReference type="AlphaFoldDB" id="A0A2Z6MM00"/>
<name>A0A2Z6MM00_TRISU</name>
<evidence type="ECO:0000313" key="2">
    <source>
        <dbReference type="EMBL" id="GAU24600.1"/>
    </source>
</evidence>